<dbReference type="Proteomes" id="UP000008311">
    <property type="component" value="Unassembled WGS sequence"/>
</dbReference>
<dbReference type="EMBL" id="EQ974144">
    <property type="protein sequence ID" value="EEF32808.1"/>
    <property type="molecule type" value="Genomic_DNA"/>
</dbReference>
<proteinExistence type="predicted"/>
<name>B9SUA5_RICCO</name>
<organism evidence="1 2">
    <name type="scientific">Ricinus communis</name>
    <name type="common">Castor bean</name>
    <dbReference type="NCBI Taxonomy" id="3988"/>
    <lineage>
        <taxon>Eukaryota</taxon>
        <taxon>Viridiplantae</taxon>
        <taxon>Streptophyta</taxon>
        <taxon>Embryophyta</taxon>
        <taxon>Tracheophyta</taxon>
        <taxon>Spermatophyta</taxon>
        <taxon>Magnoliopsida</taxon>
        <taxon>eudicotyledons</taxon>
        <taxon>Gunneridae</taxon>
        <taxon>Pentapetalae</taxon>
        <taxon>rosids</taxon>
        <taxon>fabids</taxon>
        <taxon>Malpighiales</taxon>
        <taxon>Euphorbiaceae</taxon>
        <taxon>Acalyphoideae</taxon>
        <taxon>Acalypheae</taxon>
        <taxon>Ricinus</taxon>
    </lineage>
</organism>
<dbReference type="InParanoid" id="B9SUA5"/>
<evidence type="ECO:0000313" key="1">
    <source>
        <dbReference type="EMBL" id="EEF32808.1"/>
    </source>
</evidence>
<sequence>MAWTMLYKLTYQVYTIEYVPGIFIPLGYHRICAMDIYPSWAKKWRCEERKKAFWACAKSTYERQLK</sequence>
<reference evidence="2" key="1">
    <citation type="journal article" date="2010" name="Nat. Biotechnol.">
        <title>Draft genome sequence of the oilseed species Ricinus communis.</title>
        <authorList>
            <person name="Chan A.P."/>
            <person name="Crabtree J."/>
            <person name="Zhao Q."/>
            <person name="Lorenzi H."/>
            <person name="Orvis J."/>
            <person name="Puiu D."/>
            <person name="Melake-Berhan A."/>
            <person name="Jones K.M."/>
            <person name="Redman J."/>
            <person name="Chen G."/>
            <person name="Cahoon E.B."/>
            <person name="Gedil M."/>
            <person name="Stanke M."/>
            <person name="Haas B.J."/>
            <person name="Wortman J.R."/>
            <person name="Fraser-Liggett C.M."/>
            <person name="Ravel J."/>
            <person name="Rabinowicz P.D."/>
        </authorList>
    </citation>
    <scope>NUCLEOTIDE SEQUENCE [LARGE SCALE GENOMIC DNA]</scope>
    <source>
        <strain evidence="2">cv. Hale</strain>
    </source>
</reference>
<evidence type="ECO:0000313" key="2">
    <source>
        <dbReference type="Proteomes" id="UP000008311"/>
    </source>
</evidence>
<dbReference type="AlphaFoldDB" id="B9SUA5"/>
<accession>B9SUA5</accession>
<protein>
    <submittedName>
        <fullName evidence="1">Uncharacterized protein</fullName>
    </submittedName>
</protein>
<gene>
    <name evidence="1" type="ORF">RCOM_0228190</name>
</gene>
<keyword evidence="2" id="KW-1185">Reference proteome</keyword>